<gene>
    <name evidence="1" type="ORF">A5708_24790</name>
</gene>
<evidence type="ECO:0000313" key="1">
    <source>
        <dbReference type="EMBL" id="OBI40895.1"/>
    </source>
</evidence>
<protein>
    <submittedName>
        <fullName evidence="1">Uncharacterized protein</fullName>
    </submittedName>
</protein>
<dbReference type="AlphaFoldDB" id="A0A1A2YSB1"/>
<name>A0A1A2YSB1_9MYCO</name>
<reference evidence="1 2" key="1">
    <citation type="submission" date="2016-06" db="EMBL/GenBank/DDBJ databases">
        <authorList>
            <person name="Kjaerup R.B."/>
            <person name="Dalgaard T.S."/>
            <person name="Juul-Madsen H.R."/>
        </authorList>
    </citation>
    <scope>NUCLEOTIDE SEQUENCE [LARGE SCALE GENOMIC DNA]</scope>
    <source>
        <strain evidence="1 2">E1334</strain>
    </source>
</reference>
<comment type="caution">
    <text evidence="1">The sequence shown here is derived from an EMBL/GenBank/DDBJ whole genome shotgun (WGS) entry which is preliminary data.</text>
</comment>
<dbReference type="Proteomes" id="UP000091846">
    <property type="component" value="Unassembled WGS sequence"/>
</dbReference>
<accession>A0A1A2YSB1</accession>
<dbReference type="EMBL" id="LZKI01000099">
    <property type="protein sequence ID" value="OBI40895.1"/>
    <property type="molecule type" value="Genomic_DNA"/>
</dbReference>
<proteinExistence type="predicted"/>
<organism evidence="1 2">
    <name type="scientific">Mycobacterium colombiense</name>
    <dbReference type="NCBI Taxonomy" id="339268"/>
    <lineage>
        <taxon>Bacteria</taxon>
        <taxon>Bacillati</taxon>
        <taxon>Actinomycetota</taxon>
        <taxon>Actinomycetes</taxon>
        <taxon>Mycobacteriales</taxon>
        <taxon>Mycobacteriaceae</taxon>
        <taxon>Mycobacterium</taxon>
        <taxon>Mycobacterium avium complex (MAC)</taxon>
    </lineage>
</organism>
<evidence type="ECO:0000313" key="2">
    <source>
        <dbReference type="Proteomes" id="UP000091846"/>
    </source>
</evidence>
<sequence>MKTGQRLWREAAQQVLGGGGLLSAGREAQQCAAQADSVVQRCSTSFPALCATLSDFQTPRGCPWPGGTFGPSSAMRAHALLLFVGGVVS</sequence>